<dbReference type="KEGG" id="aace:A0U92_00540"/>
<evidence type="ECO:0000259" key="1">
    <source>
        <dbReference type="Pfam" id="PF04965"/>
    </source>
</evidence>
<sequence length="176" mass="20154">MNRRLQQRQGSVTERVTGGSQPLRFSVFDRLLAVEADRTGTQDARAGIRLMQNAVLRDLTRLLNSRRPWHEPAPEQKDLRRSPVTYGIPDFTSGELSEKQNREYLRSAIEESIARFETRLKNVSVELLEDRDSQHGVLKLRIDAVLHVEPLRTAVRFDTVINLASSHADVLLNETR</sequence>
<dbReference type="Pfam" id="PF04965">
    <property type="entry name" value="GPW_gp25"/>
    <property type="match status" value="1"/>
</dbReference>
<organism evidence="2 3">
    <name type="scientific">Acetobacter aceti</name>
    <dbReference type="NCBI Taxonomy" id="435"/>
    <lineage>
        <taxon>Bacteria</taxon>
        <taxon>Pseudomonadati</taxon>
        <taxon>Pseudomonadota</taxon>
        <taxon>Alphaproteobacteria</taxon>
        <taxon>Acetobacterales</taxon>
        <taxon>Acetobacteraceae</taxon>
        <taxon>Acetobacter</taxon>
        <taxon>Acetobacter subgen. Acetobacter</taxon>
    </lineage>
</organism>
<dbReference type="PANTHER" id="PTHR38595:SF1">
    <property type="entry name" value="TYPE VI SECRETION SYSTEM COMPONENT TSSE1"/>
    <property type="match status" value="1"/>
</dbReference>
<dbReference type="RefSeq" id="WP_077811527.1">
    <property type="nucleotide sequence ID" value="NZ_CP014692.1"/>
</dbReference>
<accession>A0A1U9KCK3</accession>
<dbReference type="PANTHER" id="PTHR38595">
    <property type="entry name" value="CYTOPLASMIC PROTEIN-RELATED"/>
    <property type="match status" value="1"/>
</dbReference>
<dbReference type="Proteomes" id="UP000188937">
    <property type="component" value="Chromosome"/>
</dbReference>
<evidence type="ECO:0000313" key="2">
    <source>
        <dbReference type="EMBL" id="AQS83492.1"/>
    </source>
</evidence>
<feature type="domain" description="IraD/Gp25-like" evidence="1">
    <location>
        <begin position="52"/>
        <end position="150"/>
    </location>
</feature>
<dbReference type="EMBL" id="CP014692">
    <property type="protein sequence ID" value="AQS83492.1"/>
    <property type="molecule type" value="Genomic_DNA"/>
</dbReference>
<dbReference type="NCBIfam" id="TIGR03357">
    <property type="entry name" value="VI_zyme"/>
    <property type="match status" value="1"/>
</dbReference>
<dbReference type="InterPro" id="IPR053176">
    <property type="entry name" value="T6SS_TssE1-like"/>
</dbReference>
<dbReference type="InterPro" id="IPR017737">
    <property type="entry name" value="TssE1-like"/>
</dbReference>
<dbReference type="InterPro" id="IPR007048">
    <property type="entry name" value="IraD/Gp25-like"/>
</dbReference>
<dbReference type="SUPFAM" id="SSF160719">
    <property type="entry name" value="gpW/gp25-like"/>
    <property type="match status" value="1"/>
</dbReference>
<name>A0A1U9KCK3_ACEAC</name>
<dbReference type="STRING" id="435.A0U92_00540"/>
<evidence type="ECO:0000313" key="3">
    <source>
        <dbReference type="Proteomes" id="UP000188937"/>
    </source>
</evidence>
<protein>
    <recommendedName>
        <fullName evidence="1">IraD/Gp25-like domain-containing protein</fullName>
    </recommendedName>
</protein>
<reference evidence="2 3" key="1">
    <citation type="submission" date="2016-03" db="EMBL/GenBank/DDBJ databases">
        <title>Acetic acid bacteria sequencing.</title>
        <authorList>
            <person name="Brandt J."/>
            <person name="Jakob F."/>
            <person name="Vogel R.F."/>
        </authorList>
    </citation>
    <scope>NUCLEOTIDE SEQUENCE [LARGE SCALE GENOMIC DNA]</scope>
    <source>
        <strain evidence="2 3">TMW2.1153</strain>
    </source>
</reference>
<dbReference type="OrthoDB" id="119583at2"/>
<gene>
    <name evidence="2" type="ORF">A0U92_00540</name>
</gene>
<proteinExistence type="predicted"/>
<dbReference type="Gene3D" id="3.10.450.40">
    <property type="match status" value="1"/>
</dbReference>
<keyword evidence="3" id="KW-1185">Reference proteome</keyword>
<dbReference type="AlphaFoldDB" id="A0A1U9KCK3"/>